<dbReference type="Proteomes" id="UP000003244">
    <property type="component" value="Unassembled WGS sequence"/>
</dbReference>
<evidence type="ECO:0000313" key="7">
    <source>
        <dbReference type="EMBL" id="EFM64854.1"/>
    </source>
</evidence>
<dbReference type="InterPro" id="IPR002114">
    <property type="entry name" value="PTS_HPr_Ser_P_site"/>
</dbReference>
<dbReference type="NCBIfam" id="TIGR01003">
    <property type="entry name" value="PTS_HPr_family"/>
    <property type="match status" value="1"/>
</dbReference>
<dbReference type="STRING" id="596315.HMPREF0634_0335"/>
<dbReference type="Pfam" id="PF00381">
    <property type="entry name" value="PTS-HPr"/>
    <property type="match status" value="1"/>
</dbReference>
<organism evidence="7 8">
    <name type="scientific">Peptostreptococcus stomatis DSM 17678</name>
    <dbReference type="NCBI Taxonomy" id="596315"/>
    <lineage>
        <taxon>Bacteria</taxon>
        <taxon>Bacillati</taxon>
        <taxon>Bacillota</taxon>
        <taxon>Clostridia</taxon>
        <taxon>Peptostreptococcales</taxon>
        <taxon>Peptostreptococcaceae</taxon>
        <taxon>Peptostreptococcus</taxon>
    </lineage>
</organism>
<evidence type="ECO:0000256" key="4">
    <source>
        <dbReference type="ARBA" id="ARBA00022490"/>
    </source>
</evidence>
<reference evidence="7 8" key="1">
    <citation type="submission" date="2010-08" db="EMBL/GenBank/DDBJ databases">
        <authorList>
            <person name="Harkins D.M."/>
            <person name="Madupu R."/>
            <person name="Durkin A.S."/>
            <person name="Torralba M."/>
            <person name="Methe B."/>
            <person name="Sutton G.G."/>
            <person name="Nelson K.E."/>
        </authorList>
    </citation>
    <scope>NUCLEOTIDE SEQUENCE [LARGE SCALE GENOMIC DNA]</scope>
    <source>
        <strain evidence="7 8">DSM 17678</strain>
    </source>
</reference>
<dbReference type="CDD" id="cd00367">
    <property type="entry name" value="PTS-HPr_like"/>
    <property type="match status" value="1"/>
</dbReference>
<dbReference type="EMBL" id="ADGQ01000044">
    <property type="protein sequence ID" value="EFM64854.1"/>
    <property type="molecule type" value="Genomic_DNA"/>
</dbReference>
<sequence length="91" mass="9851">MEVIMEKKVTIINETGLHARPASMFVKKASEFKSSVELICGGEKVNAKSIMGIMKLGLAKGTEVVIETHGEDEELALNSIVELIESGFGEK</sequence>
<name>E0E2P5_9FIRM</name>
<dbReference type="PANTHER" id="PTHR33705:SF2">
    <property type="entry name" value="PHOSPHOCARRIER PROTEIN NPR"/>
    <property type="match status" value="1"/>
</dbReference>
<dbReference type="PRINTS" id="PR00107">
    <property type="entry name" value="PHOSPHOCPHPR"/>
</dbReference>
<gene>
    <name evidence="7" type="ORF">HMPREF0634_0335</name>
</gene>
<keyword evidence="8" id="KW-1185">Reference proteome</keyword>
<evidence type="ECO:0000313" key="8">
    <source>
        <dbReference type="Proteomes" id="UP000003244"/>
    </source>
</evidence>
<dbReference type="InterPro" id="IPR000032">
    <property type="entry name" value="HPr-like"/>
</dbReference>
<dbReference type="eggNOG" id="COG1925">
    <property type="taxonomic scope" value="Bacteria"/>
</dbReference>
<keyword evidence="4" id="KW-0963">Cytoplasm</keyword>
<dbReference type="PROSITE" id="PS51350">
    <property type="entry name" value="PTS_HPR_DOM"/>
    <property type="match status" value="1"/>
</dbReference>
<keyword evidence="5" id="KW-0598">Phosphotransferase system</keyword>
<dbReference type="PROSITE" id="PS00369">
    <property type="entry name" value="PTS_HPR_HIS"/>
    <property type="match status" value="1"/>
</dbReference>
<dbReference type="GO" id="GO:0005737">
    <property type="term" value="C:cytoplasm"/>
    <property type="evidence" value="ECO:0007669"/>
    <property type="project" value="UniProtKB-SubCell"/>
</dbReference>
<comment type="caution">
    <text evidence="7">The sequence shown here is derived from an EMBL/GenBank/DDBJ whole genome shotgun (WGS) entry which is preliminary data.</text>
</comment>
<proteinExistence type="predicted"/>
<accession>E0E2P5</accession>
<evidence type="ECO:0000256" key="5">
    <source>
        <dbReference type="ARBA" id="ARBA00022683"/>
    </source>
</evidence>
<dbReference type="AlphaFoldDB" id="E0E2P5"/>
<evidence type="ECO:0000259" key="6">
    <source>
        <dbReference type="PROSITE" id="PS51350"/>
    </source>
</evidence>
<dbReference type="PROSITE" id="PS00589">
    <property type="entry name" value="PTS_HPR_SER"/>
    <property type="match status" value="1"/>
</dbReference>
<evidence type="ECO:0000256" key="3">
    <source>
        <dbReference type="ARBA" id="ARBA00020422"/>
    </source>
</evidence>
<comment type="function">
    <text evidence="1">General (non sugar-specific) component of the phosphoenolpyruvate-dependent sugar phosphotransferase system (sugar PTS). This major carbohydrate active-transport system catalyzes the phosphorylation of incoming sugar substrates concomitantly with their translocation across the cell membrane. The phosphoryl group from phosphoenolpyruvate (PEP) is transferred to the phosphoryl carrier protein HPr by enzyme I. Phospho-HPr then transfers it to the PTS EIIA domain.</text>
</comment>
<dbReference type="InterPro" id="IPR050399">
    <property type="entry name" value="HPr"/>
</dbReference>
<comment type="subcellular location">
    <subcellularLocation>
        <location evidence="2">Cytoplasm</location>
    </subcellularLocation>
</comment>
<dbReference type="InterPro" id="IPR001020">
    <property type="entry name" value="PTS_HPr_His_P_site"/>
</dbReference>
<dbReference type="InterPro" id="IPR035895">
    <property type="entry name" value="HPr-like_sf"/>
</dbReference>
<dbReference type="Gene3D" id="3.30.1340.10">
    <property type="entry name" value="HPr-like"/>
    <property type="match status" value="1"/>
</dbReference>
<protein>
    <recommendedName>
        <fullName evidence="3">Phosphocarrier protein HPr</fullName>
    </recommendedName>
</protein>
<dbReference type="GO" id="GO:0009401">
    <property type="term" value="P:phosphoenolpyruvate-dependent sugar phosphotransferase system"/>
    <property type="evidence" value="ECO:0007669"/>
    <property type="project" value="UniProtKB-KW"/>
</dbReference>
<feature type="domain" description="HPr" evidence="6">
    <location>
        <begin position="4"/>
        <end position="91"/>
    </location>
</feature>
<evidence type="ECO:0000256" key="1">
    <source>
        <dbReference type="ARBA" id="ARBA00003681"/>
    </source>
</evidence>
<dbReference type="SUPFAM" id="SSF55594">
    <property type="entry name" value="HPr-like"/>
    <property type="match status" value="1"/>
</dbReference>
<dbReference type="PANTHER" id="PTHR33705">
    <property type="entry name" value="PHOSPHOCARRIER PROTEIN HPR"/>
    <property type="match status" value="1"/>
</dbReference>
<evidence type="ECO:0000256" key="2">
    <source>
        <dbReference type="ARBA" id="ARBA00004496"/>
    </source>
</evidence>